<sequence>MDFACADAKHQVFFREKSYFGADVNPAAIDANKLKFADLEN</sequence>
<organism evidence="1">
    <name type="scientific">marine metagenome</name>
    <dbReference type="NCBI Taxonomy" id="408172"/>
    <lineage>
        <taxon>unclassified sequences</taxon>
        <taxon>metagenomes</taxon>
        <taxon>ecological metagenomes</taxon>
    </lineage>
</organism>
<proteinExistence type="predicted"/>
<dbReference type="AlphaFoldDB" id="A0A382M4A4"/>
<dbReference type="EMBL" id="UINC01091178">
    <property type="protein sequence ID" value="SVC43743.1"/>
    <property type="molecule type" value="Genomic_DNA"/>
</dbReference>
<reference evidence="1" key="1">
    <citation type="submission" date="2018-05" db="EMBL/GenBank/DDBJ databases">
        <authorList>
            <person name="Lanie J.A."/>
            <person name="Ng W.-L."/>
            <person name="Kazmierczak K.M."/>
            <person name="Andrzejewski T.M."/>
            <person name="Davidsen T.M."/>
            <person name="Wayne K.J."/>
            <person name="Tettelin H."/>
            <person name="Glass J.I."/>
            <person name="Rusch D."/>
            <person name="Podicherti R."/>
            <person name="Tsui H.-C.T."/>
            <person name="Winkler M.E."/>
        </authorList>
    </citation>
    <scope>NUCLEOTIDE SEQUENCE</scope>
</reference>
<evidence type="ECO:0000313" key="1">
    <source>
        <dbReference type="EMBL" id="SVC43743.1"/>
    </source>
</evidence>
<name>A0A382M4A4_9ZZZZ</name>
<protein>
    <submittedName>
        <fullName evidence="1">Uncharacterized protein</fullName>
    </submittedName>
</protein>
<gene>
    <name evidence="1" type="ORF">METZ01_LOCUS296597</name>
</gene>
<feature type="non-terminal residue" evidence="1">
    <location>
        <position position="41"/>
    </location>
</feature>
<accession>A0A382M4A4</accession>